<sequence>MHERGEVSTSKVKGKRIGCQKRKKGKAKAKTVVGAKDAKSAPNCSSGNGALEEELSKLPFKQGMLIAEVNMITNYASWVLDTGCGAHICNGVQVLERSKKLSKDEVVLRPGDGKAVATKAVEIVNLVISDRVRLELKDWYNSEAFVRFKEFKLEVENQTGCKMKTLQTDRGTSSAFTISTDNVLVLRRSARVPQPPERYRFLGVTGELTTFKDRLVAKGYIQQPGVDFEETFLPVAMAKSIHIMLAMKTWYNYEICQKDVKTTFLNCFVEKEIYMDQPERFIVVREEQKRLVEASYIFGIKIFRKRSKRMLGMTQNSYVEKVLQRFKMEHSERGFLPMRYWVGLSKKQSHKTDEELKRMLDIPYASTVGIIQYAA</sequence>
<feature type="domain" description="Reverse transcriptase Ty1/copia-type" evidence="2">
    <location>
        <begin position="210"/>
        <end position="300"/>
    </location>
</feature>
<evidence type="ECO:0000256" key="1">
    <source>
        <dbReference type="SAM" id="MobiDB-lite"/>
    </source>
</evidence>
<dbReference type="AlphaFoldDB" id="A0AAE2BQX7"/>
<reference evidence="3" key="1">
    <citation type="submission" date="2020-06" db="EMBL/GenBank/DDBJ databases">
        <authorList>
            <person name="Li T."/>
            <person name="Hu X."/>
            <person name="Zhang T."/>
            <person name="Song X."/>
            <person name="Zhang H."/>
            <person name="Dai N."/>
            <person name="Sheng W."/>
            <person name="Hou X."/>
            <person name="Wei L."/>
        </authorList>
    </citation>
    <scope>NUCLEOTIDE SEQUENCE</scope>
    <source>
        <strain evidence="3">K16</strain>
        <tissue evidence="3">Leaf</tissue>
    </source>
</reference>
<dbReference type="EMBL" id="JACGWL010000010">
    <property type="protein sequence ID" value="KAK4394220.1"/>
    <property type="molecule type" value="Genomic_DNA"/>
</dbReference>
<keyword evidence="4" id="KW-1185">Reference proteome</keyword>
<name>A0AAE2BQX7_9LAMI</name>
<protein>
    <submittedName>
        <fullName evidence="3">Retrovirus-related Pol polyprotein from transposon TNT 1-94</fullName>
    </submittedName>
</protein>
<evidence type="ECO:0000313" key="4">
    <source>
        <dbReference type="Proteomes" id="UP001289374"/>
    </source>
</evidence>
<accession>A0AAE2BQX7</accession>
<evidence type="ECO:0000259" key="2">
    <source>
        <dbReference type="Pfam" id="PF07727"/>
    </source>
</evidence>
<reference evidence="3" key="2">
    <citation type="journal article" date="2024" name="Plant">
        <title>Genomic evolution and insights into agronomic trait innovations of Sesamum species.</title>
        <authorList>
            <person name="Miao H."/>
            <person name="Wang L."/>
            <person name="Qu L."/>
            <person name="Liu H."/>
            <person name="Sun Y."/>
            <person name="Le M."/>
            <person name="Wang Q."/>
            <person name="Wei S."/>
            <person name="Zheng Y."/>
            <person name="Lin W."/>
            <person name="Duan Y."/>
            <person name="Cao H."/>
            <person name="Xiong S."/>
            <person name="Wang X."/>
            <person name="Wei L."/>
            <person name="Li C."/>
            <person name="Ma Q."/>
            <person name="Ju M."/>
            <person name="Zhao R."/>
            <person name="Li G."/>
            <person name="Mu C."/>
            <person name="Tian Q."/>
            <person name="Mei H."/>
            <person name="Zhang T."/>
            <person name="Gao T."/>
            <person name="Zhang H."/>
        </authorList>
    </citation>
    <scope>NUCLEOTIDE SEQUENCE</scope>
    <source>
        <strain evidence="3">K16</strain>
    </source>
</reference>
<dbReference type="Pfam" id="PF07727">
    <property type="entry name" value="RVT_2"/>
    <property type="match status" value="1"/>
</dbReference>
<dbReference type="Proteomes" id="UP001289374">
    <property type="component" value="Unassembled WGS sequence"/>
</dbReference>
<proteinExistence type="predicted"/>
<evidence type="ECO:0000313" key="3">
    <source>
        <dbReference type="EMBL" id="KAK4394220.1"/>
    </source>
</evidence>
<comment type="caution">
    <text evidence="3">The sequence shown here is derived from an EMBL/GenBank/DDBJ whole genome shotgun (WGS) entry which is preliminary data.</text>
</comment>
<gene>
    <name evidence="3" type="ORF">Sango_1892800</name>
</gene>
<organism evidence="3 4">
    <name type="scientific">Sesamum angolense</name>
    <dbReference type="NCBI Taxonomy" id="2727404"/>
    <lineage>
        <taxon>Eukaryota</taxon>
        <taxon>Viridiplantae</taxon>
        <taxon>Streptophyta</taxon>
        <taxon>Embryophyta</taxon>
        <taxon>Tracheophyta</taxon>
        <taxon>Spermatophyta</taxon>
        <taxon>Magnoliopsida</taxon>
        <taxon>eudicotyledons</taxon>
        <taxon>Gunneridae</taxon>
        <taxon>Pentapetalae</taxon>
        <taxon>asterids</taxon>
        <taxon>lamiids</taxon>
        <taxon>Lamiales</taxon>
        <taxon>Pedaliaceae</taxon>
        <taxon>Sesamum</taxon>
    </lineage>
</organism>
<dbReference type="InterPro" id="IPR013103">
    <property type="entry name" value="RVT_2"/>
</dbReference>
<feature type="region of interest" description="Disordered" evidence="1">
    <location>
        <begin position="1"/>
        <end position="25"/>
    </location>
</feature>
<feature type="compositionally biased region" description="Basic residues" evidence="1">
    <location>
        <begin position="12"/>
        <end position="25"/>
    </location>
</feature>